<dbReference type="Proteomes" id="UP001055219">
    <property type="component" value="Unassembled WGS sequence"/>
</dbReference>
<feature type="chain" id="PRO_5040199330" description="NAD(P)-binding domain-containing protein" evidence="2">
    <location>
        <begin position="18"/>
        <end position="243"/>
    </location>
</feature>
<feature type="signal peptide" evidence="2">
    <location>
        <begin position="1"/>
        <end position="17"/>
    </location>
</feature>
<reference evidence="4" key="2">
    <citation type="submission" date="2022-07" db="EMBL/GenBank/DDBJ databases">
        <authorList>
            <person name="Goncalves M.F.M."/>
            <person name="Hilario S."/>
            <person name="Van De Peer Y."/>
            <person name="Esteves A.C."/>
            <person name="Alves A."/>
        </authorList>
    </citation>
    <scope>NUCLEOTIDE SEQUENCE</scope>
    <source>
        <strain evidence="4">MUM 19.33</strain>
    </source>
</reference>
<proteinExistence type="inferred from homology"/>
<evidence type="ECO:0000256" key="1">
    <source>
        <dbReference type="ARBA" id="ARBA00038376"/>
    </source>
</evidence>
<feature type="domain" description="NAD(P)-binding" evidence="3">
    <location>
        <begin position="9"/>
        <end position="224"/>
    </location>
</feature>
<gene>
    <name evidence="4" type="ORF">J7T54_004227</name>
</gene>
<dbReference type="InterPro" id="IPR036291">
    <property type="entry name" value="NAD(P)-bd_dom_sf"/>
</dbReference>
<evidence type="ECO:0000259" key="3">
    <source>
        <dbReference type="Pfam" id="PF13460"/>
    </source>
</evidence>
<dbReference type="PANTHER" id="PTHR43355:SF2">
    <property type="entry name" value="FLAVIN REDUCTASE (NADPH)"/>
    <property type="match status" value="1"/>
</dbReference>
<dbReference type="GO" id="GO:0004074">
    <property type="term" value="F:biliverdin reductase [NAD(P)H] activity"/>
    <property type="evidence" value="ECO:0007669"/>
    <property type="project" value="TreeGrafter"/>
</dbReference>
<dbReference type="RefSeq" id="XP_051360951.1">
    <property type="nucleotide sequence ID" value="XM_051507895.1"/>
</dbReference>
<comment type="similarity">
    <text evidence="1">Belongs to the avfA family.</text>
</comment>
<dbReference type="AlphaFoldDB" id="A0A9Q0BD13"/>
<protein>
    <recommendedName>
        <fullName evidence="3">NAD(P)-binding domain-containing protein</fullName>
    </recommendedName>
</protein>
<accession>A0A9Q0BD13</accession>
<dbReference type="GeneID" id="75830716"/>
<dbReference type="GO" id="GO:0042602">
    <property type="term" value="F:riboflavin reductase (NADPH) activity"/>
    <property type="evidence" value="ECO:0007669"/>
    <property type="project" value="TreeGrafter"/>
</dbReference>
<organism evidence="4 5">
    <name type="scientific">Emericellopsis cladophorae</name>
    <dbReference type="NCBI Taxonomy" id="2686198"/>
    <lineage>
        <taxon>Eukaryota</taxon>
        <taxon>Fungi</taxon>
        <taxon>Dikarya</taxon>
        <taxon>Ascomycota</taxon>
        <taxon>Pezizomycotina</taxon>
        <taxon>Sordariomycetes</taxon>
        <taxon>Hypocreomycetidae</taxon>
        <taxon>Hypocreales</taxon>
        <taxon>Bionectriaceae</taxon>
        <taxon>Emericellopsis</taxon>
    </lineage>
</organism>
<reference evidence="4" key="1">
    <citation type="journal article" date="2021" name="J Fungi (Basel)">
        <title>Genomic and Metabolomic Analyses of the Marine Fungus Emericellopsis cladophorae: Insights into Saltwater Adaptability Mechanisms and Its Biosynthetic Potential.</title>
        <authorList>
            <person name="Goncalves M.F.M."/>
            <person name="Hilario S."/>
            <person name="Van de Peer Y."/>
            <person name="Esteves A.C."/>
            <person name="Alves A."/>
        </authorList>
    </citation>
    <scope>NUCLEOTIDE SEQUENCE</scope>
    <source>
        <strain evidence="4">MUM 19.33</strain>
    </source>
</reference>
<keyword evidence="5" id="KW-1185">Reference proteome</keyword>
<dbReference type="Gene3D" id="3.40.50.720">
    <property type="entry name" value="NAD(P)-binding Rossmann-like Domain"/>
    <property type="match status" value="1"/>
</dbReference>
<sequence>MSLTILFIGASLGCGRSALVTALQNGHTCIALLRYPSKADDLSEKYPDNLIVREGNAHSLEDVKGALVHQGRLVDCVNTSIGLRPTGMSLKLADPEVCTKGMRTLIAALKEVRTQGNQGRPLVCALSTTGISRSGVRDYPVLMYPLYHWGLAEPHADKRNMEETLAGSGERFVIVRPSLLVDTDCPESDDKVRVSVEDAKTAEYEKIEVGYTISRGAVGRFITTRVLEKGGQSYEGKALALTW</sequence>
<dbReference type="EMBL" id="JAGIXG020000037">
    <property type="protein sequence ID" value="KAI6780095.1"/>
    <property type="molecule type" value="Genomic_DNA"/>
</dbReference>
<keyword evidence="2" id="KW-0732">Signal</keyword>
<dbReference type="SUPFAM" id="SSF51735">
    <property type="entry name" value="NAD(P)-binding Rossmann-fold domains"/>
    <property type="match status" value="1"/>
</dbReference>
<dbReference type="InterPro" id="IPR016040">
    <property type="entry name" value="NAD(P)-bd_dom"/>
</dbReference>
<evidence type="ECO:0000313" key="4">
    <source>
        <dbReference type="EMBL" id="KAI6780095.1"/>
    </source>
</evidence>
<dbReference type="InterPro" id="IPR051606">
    <property type="entry name" value="Polyketide_Oxido-like"/>
</dbReference>
<evidence type="ECO:0000313" key="5">
    <source>
        <dbReference type="Proteomes" id="UP001055219"/>
    </source>
</evidence>
<evidence type="ECO:0000256" key="2">
    <source>
        <dbReference type="SAM" id="SignalP"/>
    </source>
</evidence>
<dbReference type="OrthoDB" id="63935at2759"/>
<dbReference type="Pfam" id="PF13460">
    <property type="entry name" value="NAD_binding_10"/>
    <property type="match status" value="1"/>
</dbReference>
<comment type="caution">
    <text evidence="4">The sequence shown here is derived from an EMBL/GenBank/DDBJ whole genome shotgun (WGS) entry which is preliminary data.</text>
</comment>
<dbReference type="PANTHER" id="PTHR43355">
    <property type="entry name" value="FLAVIN REDUCTASE (NADPH)"/>
    <property type="match status" value="1"/>
</dbReference>
<name>A0A9Q0BD13_9HYPO</name>